<dbReference type="InterPro" id="IPR009959">
    <property type="entry name" value="Cyclase_SnoaL-like"/>
</dbReference>
<dbReference type="PANTHER" id="PTHR38436">
    <property type="entry name" value="POLYKETIDE CYCLASE SNOAL-LIKE DOMAIN"/>
    <property type="match status" value="1"/>
</dbReference>
<dbReference type="Proteomes" id="UP000018001">
    <property type="component" value="Unassembled WGS sequence"/>
</dbReference>
<name>V5I5D4_BYSSN</name>
<dbReference type="HOGENOM" id="CLU_032662_2_0_1"/>
<dbReference type="InParanoid" id="V5I5D4"/>
<keyword evidence="2" id="KW-1185">Reference proteome</keyword>
<dbReference type="OrthoDB" id="5440at2759"/>
<comment type="caution">
    <text evidence="1">The sequence shown here is derived from an EMBL/GenBank/DDBJ whole genome shotgun (WGS) entry which is preliminary data.</text>
</comment>
<dbReference type="eggNOG" id="ENOG502RYJ9">
    <property type="taxonomic scope" value="Eukaryota"/>
</dbReference>
<keyword evidence="1" id="KW-0378">Hydrolase</keyword>
<dbReference type="AlphaFoldDB" id="V5I5D4"/>
<organism evidence="1 2">
    <name type="scientific">Byssochlamys spectabilis (strain No. 5 / NBRC 109023)</name>
    <name type="common">Paecilomyces variotii</name>
    <dbReference type="NCBI Taxonomy" id="1356009"/>
    <lineage>
        <taxon>Eukaryota</taxon>
        <taxon>Fungi</taxon>
        <taxon>Dikarya</taxon>
        <taxon>Ascomycota</taxon>
        <taxon>Pezizomycotina</taxon>
        <taxon>Eurotiomycetes</taxon>
        <taxon>Eurotiomycetidae</taxon>
        <taxon>Eurotiales</taxon>
        <taxon>Thermoascaceae</taxon>
        <taxon>Paecilomyces</taxon>
    </lineage>
</organism>
<dbReference type="InterPro" id="IPR032710">
    <property type="entry name" value="NTF2-like_dom_sf"/>
</dbReference>
<proteinExistence type="predicted"/>
<accession>V5I5D4</accession>
<gene>
    <name evidence="1" type="ORF">PVAR5_7950</name>
</gene>
<protein>
    <submittedName>
        <fullName evidence="1">Dienelactone hydrolase</fullName>
    </submittedName>
</protein>
<evidence type="ECO:0000313" key="1">
    <source>
        <dbReference type="EMBL" id="GAD99240.1"/>
    </source>
</evidence>
<evidence type="ECO:0000313" key="2">
    <source>
        <dbReference type="Proteomes" id="UP000018001"/>
    </source>
</evidence>
<dbReference type="GO" id="GO:0016787">
    <property type="term" value="F:hydrolase activity"/>
    <property type="evidence" value="ECO:0007669"/>
    <property type="project" value="UniProtKB-KW"/>
</dbReference>
<reference evidence="2" key="1">
    <citation type="journal article" date="2014" name="Genome Announc.">
        <title>Draft genome sequence of the formaldehyde-resistant fungus Byssochlamys spectabilis No. 5 (anamorph Paecilomyces variotii No. 5) (NBRC109023).</title>
        <authorList>
            <person name="Oka T."/>
            <person name="Ekino K."/>
            <person name="Fukuda K."/>
            <person name="Nomura Y."/>
        </authorList>
    </citation>
    <scope>NUCLEOTIDE SEQUENCE [LARGE SCALE GENOMIC DNA]</scope>
    <source>
        <strain evidence="2">No. 5 / NBRC 109023</strain>
    </source>
</reference>
<dbReference type="PANTHER" id="PTHR38436:SF3">
    <property type="entry name" value="CARBOXYMETHYLENEBUTENOLIDASE-RELATED"/>
    <property type="match status" value="1"/>
</dbReference>
<dbReference type="GO" id="GO:0030638">
    <property type="term" value="P:polyketide metabolic process"/>
    <property type="evidence" value="ECO:0007669"/>
    <property type="project" value="InterPro"/>
</dbReference>
<dbReference type="SUPFAM" id="SSF54427">
    <property type="entry name" value="NTF2-like"/>
    <property type="match status" value="1"/>
</dbReference>
<dbReference type="Gene3D" id="3.10.450.50">
    <property type="match status" value="1"/>
</dbReference>
<sequence>MDKVVPNTIRRTSTNLGHRIRTAQSTYPEKDIPPSRLIITADTPRFDPYILRLFRNEGFHVSYMPFKGNKKEYDSRLQQIADDLEPGERYAVVAYGEAAALVLEACTKPMPQLCAIVAYYPAIVPANMTFPPSLHVAIHLAGSQHFGTKANSYTYPDTEVGFAEHRAADDHNVYNKASTRLAWSRTLACLRRGFNIDCGAEMEELWERHLLQAFSRKDADRTMATMYEDGDSNDDDLLHVNHVPTMVGGTGYHDLHEFYSHEFIPHSPPSLKLHLLSRTVGTDRIVDELLLRFRHTQEIPWLLPRVPPTDREVQVVVVIVVTLRGNKLARENIYWDQASVLMQIGLLDPALVPQTFKATGKNLDGKETVDKLPVTGAEAAWMVVDERSEDSNKLLEE</sequence>
<dbReference type="EMBL" id="BAUL01000287">
    <property type="protein sequence ID" value="GAD99240.1"/>
    <property type="molecule type" value="Genomic_DNA"/>
</dbReference>